<evidence type="ECO:0000313" key="3">
    <source>
        <dbReference type="Proteomes" id="UP001232992"/>
    </source>
</evidence>
<feature type="domain" description="Methyltransferase type 11" evidence="1">
    <location>
        <begin position="77"/>
        <end position="119"/>
    </location>
</feature>
<dbReference type="Gene3D" id="3.40.50.150">
    <property type="entry name" value="Vaccinia Virus protein VP39"/>
    <property type="match status" value="1"/>
</dbReference>
<dbReference type="Proteomes" id="UP001232992">
    <property type="component" value="Unassembled WGS sequence"/>
</dbReference>
<proteinExistence type="predicted"/>
<name>A0ABT7C186_9CYAN</name>
<keyword evidence="3" id="KW-1185">Reference proteome</keyword>
<comment type="caution">
    <text evidence="2">The sequence shown here is derived from an EMBL/GenBank/DDBJ whole genome shotgun (WGS) entry which is preliminary data.</text>
</comment>
<protein>
    <submittedName>
        <fullName evidence="2">Methyltransferase domain-containing protein</fullName>
    </submittedName>
</protein>
<keyword evidence="2" id="KW-0489">Methyltransferase</keyword>
<dbReference type="RefSeq" id="WP_283759477.1">
    <property type="nucleotide sequence ID" value="NZ_JAQOSQ010000020.1"/>
</dbReference>
<accession>A0ABT7C186</accession>
<dbReference type="InterPro" id="IPR013216">
    <property type="entry name" value="Methyltransf_11"/>
</dbReference>
<dbReference type="GO" id="GO:0008168">
    <property type="term" value="F:methyltransferase activity"/>
    <property type="evidence" value="ECO:0007669"/>
    <property type="project" value="UniProtKB-KW"/>
</dbReference>
<dbReference type="Pfam" id="PF08241">
    <property type="entry name" value="Methyltransf_11"/>
    <property type="match status" value="1"/>
</dbReference>
<dbReference type="InterPro" id="IPR029063">
    <property type="entry name" value="SAM-dependent_MTases_sf"/>
</dbReference>
<sequence>MGKRSIERLAEIYRTIKFETKAYLISAIGRIKSSLLLKPTNINKLEIGVGNSAKKQGFITSDLSLSTDFPHDLRLGLPFPDQSIDFIYSEHVLEHFSYNDLLFLLEDCHRVLKPNGMFSMVVPDPTIYLKAYFHSDPLEVKKYCSYDWGLDYSSKMDYVNYIFYMDGQHRYMFDRESIVQILSKVGFQDASSREFDPQLDREDRKYQSLYARATK</sequence>
<keyword evidence="2" id="KW-0808">Transferase</keyword>
<reference evidence="2 3" key="1">
    <citation type="submission" date="2023-01" db="EMBL/GenBank/DDBJ databases">
        <title>Novel diversity within Roseofilum (Cyanobacteria; Desertifilaceae) from marine benthic mats with descriptions of four novel species.</title>
        <authorList>
            <person name="Wang Y."/>
            <person name="Berthold D.E."/>
            <person name="Hu J."/>
            <person name="Lefler F.W."/>
            <person name="Laughinghouse H.D. IV."/>
        </authorList>
    </citation>
    <scope>NUCLEOTIDE SEQUENCE [LARGE SCALE GENOMIC DNA]</scope>
    <source>
        <strain evidence="2 3">BLCC-M143</strain>
    </source>
</reference>
<dbReference type="SUPFAM" id="SSF53335">
    <property type="entry name" value="S-adenosyl-L-methionine-dependent methyltransferases"/>
    <property type="match status" value="1"/>
</dbReference>
<evidence type="ECO:0000313" key="2">
    <source>
        <dbReference type="EMBL" id="MDJ1184822.1"/>
    </source>
</evidence>
<evidence type="ECO:0000259" key="1">
    <source>
        <dbReference type="Pfam" id="PF08241"/>
    </source>
</evidence>
<dbReference type="GO" id="GO:0032259">
    <property type="term" value="P:methylation"/>
    <property type="evidence" value="ECO:0007669"/>
    <property type="project" value="UniProtKB-KW"/>
</dbReference>
<dbReference type="EMBL" id="JAQOSQ010000020">
    <property type="protein sequence ID" value="MDJ1184822.1"/>
    <property type="molecule type" value="Genomic_DNA"/>
</dbReference>
<gene>
    <name evidence="2" type="ORF">PMH09_16665</name>
</gene>
<organism evidence="2 3">
    <name type="scientific">Roseofilum casamattae BLCC-M143</name>
    <dbReference type="NCBI Taxonomy" id="3022442"/>
    <lineage>
        <taxon>Bacteria</taxon>
        <taxon>Bacillati</taxon>
        <taxon>Cyanobacteriota</taxon>
        <taxon>Cyanophyceae</taxon>
        <taxon>Desertifilales</taxon>
        <taxon>Desertifilaceae</taxon>
        <taxon>Roseofilum</taxon>
        <taxon>Roseofilum casamattae</taxon>
    </lineage>
</organism>
<dbReference type="CDD" id="cd02440">
    <property type="entry name" value="AdoMet_MTases"/>
    <property type="match status" value="1"/>
</dbReference>